<evidence type="ECO:0000313" key="3">
    <source>
        <dbReference type="Proteomes" id="UP000516314"/>
    </source>
</evidence>
<organism evidence="2 3">
    <name type="scientific">Arabidopsis thaliana</name>
    <name type="common">Mouse-ear cress</name>
    <dbReference type="NCBI Taxonomy" id="3702"/>
    <lineage>
        <taxon>Eukaryota</taxon>
        <taxon>Viridiplantae</taxon>
        <taxon>Streptophyta</taxon>
        <taxon>Embryophyta</taxon>
        <taxon>Tracheophyta</taxon>
        <taxon>Spermatophyta</taxon>
        <taxon>Magnoliopsida</taxon>
        <taxon>eudicotyledons</taxon>
        <taxon>Gunneridae</taxon>
        <taxon>Pentapetalae</taxon>
        <taxon>rosids</taxon>
        <taxon>malvids</taxon>
        <taxon>Brassicales</taxon>
        <taxon>Brassicaceae</taxon>
        <taxon>Camelineae</taxon>
        <taxon>Arabidopsis</taxon>
    </lineage>
</organism>
<accession>A0A7G2F180</accession>
<dbReference type="Proteomes" id="UP000516314">
    <property type="component" value="Chromosome 4"/>
</dbReference>
<reference evidence="2 3" key="1">
    <citation type="submission" date="2020-09" db="EMBL/GenBank/DDBJ databases">
        <authorList>
            <person name="Ashkenazy H."/>
        </authorList>
    </citation>
    <scope>NUCLEOTIDE SEQUENCE [LARGE SCALE GENOMIC DNA]</scope>
    <source>
        <strain evidence="3">cv. Cdm-0</strain>
    </source>
</reference>
<feature type="region of interest" description="Disordered" evidence="1">
    <location>
        <begin position="22"/>
        <end position="45"/>
    </location>
</feature>
<name>A0A7G2F180_ARATH</name>
<dbReference type="NCBIfam" id="TIGR01638">
    <property type="entry name" value="Atha_cystat_rel"/>
    <property type="match status" value="1"/>
</dbReference>
<feature type="region of interest" description="Disordered" evidence="1">
    <location>
        <begin position="89"/>
        <end position="112"/>
    </location>
</feature>
<evidence type="ECO:0000313" key="2">
    <source>
        <dbReference type="EMBL" id="CAD5327040.1"/>
    </source>
</evidence>
<protein>
    <submittedName>
        <fullName evidence="2">(thale cress) hypothetical protein</fullName>
    </submittedName>
</protein>
<dbReference type="EMBL" id="LR881469">
    <property type="protein sequence ID" value="CAD5327040.1"/>
    <property type="molecule type" value="Genomic_DNA"/>
</dbReference>
<dbReference type="PANTHER" id="PTHR31228">
    <property type="entry name" value="CYSTATIN/MONELLIN SUPERFAMILY PROTEIN"/>
    <property type="match status" value="1"/>
</dbReference>
<sequence length="253" mass="29140">MVLNQCANVTMIEENLSKLMEEIESVEADESEDTSDDEEAKTDVHEANFDMLMAPEWDVHSFEEKTMIKDSMEASSSVVVSSCLKKRKAEFDPEDEEESNGEKEEGSDGKAKIEEPKAKTDYYFKIFYADPALKPTDHYKGFRPMNLEWEAIRGIKNFREYREEMVYVVSKNLTKTSLRIQSRVLTVAMDLNVELVEVVRGYYRGGPKSKSYITFMVRKKPDGPLGEYQAKCMVTLHRKRHPILCRPTPTPKP</sequence>
<dbReference type="AlphaFoldDB" id="A0A7G2F180"/>
<proteinExistence type="predicted"/>
<evidence type="ECO:0000256" key="1">
    <source>
        <dbReference type="SAM" id="MobiDB-lite"/>
    </source>
</evidence>
<gene>
    <name evidence="2" type="ORF">AT9943_LOCUS14761</name>
</gene>
<feature type="compositionally biased region" description="Acidic residues" evidence="1">
    <location>
        <begin position="22"/>
        <end position="40"/>
    </location>
</feature>
<feature type="compositionally biased region" description="Basic and acidic residues" evidence="1">
    <location>
        <begin position="100"/>
        <end position="112"/>
    </location>
</feature>
<dbReference type="PANTHER" id="PTHR31228:SF24">
    <property type="entry name" value="CYSTATIN_MONELLIN SUPERFAMILY PROTEIN"/>
    <property type="match status" value="1"/>
</dbReference>
<dbReference type="InterPro" id="IPR006525">
    <property type="entry name" value="Cystatin-related_pln"/>
</dbReference>